<dbReference type="RefSeq" id="WP_104598133.1">
    <property type="nucleotide sequence ID" value="NZ_MIGV01000011.1"/>
</dbReference>
<dbReference type="EMBL" id="MIGV01000011">
    <property type="protein sequence ID" value="PPT76023.1"/>
    <property type="molecule type" value="Genomic_DNA"/>
</dbReference>
<proteinExistence type="inferred from homology"/>
<dbReference type="GO" id="GO:0047533">
    <property type="term" value="F:2,5-dioxovalerate dehydrogenase (NADP+) activity"/>
    <property type="evidence" value="ECO:0007669"/>
    <property type="project" value="UniProtKB-EC"/>
</dbReference>
<dbReference type="InterPro" id="IPR015590">
    <property type="entry name" value="Aldehyde_DH_dom"/>
</dbReference>
<accession>A0A2S6Z4F7</accession>
<keyword evidence="2" id="KW-0560">Oxidoreductase</keyword>
<comment type="caution">
    <text evidence="7">The sequence shown here is derived from an EMBL/GenBank/DDBJ whole genome shotgun (WGS) entry which is preliminary data.</text>
</comment>
<evidence type="ECO:0000313" key="7">
    <source>
        <dbReference type="EMBL" id="PPT76023.1"/>
    </source>
</evidence>
<evidence type="ECO:0000256" key="1">
    <source>
        <dbReference type="ARBA" id="ARBA00009986"/>
    </source>
</evidence>
<comment type="similarity">
    <text evidence="1">Belongs to the aldehyde dehydrogenase family.</text>
</comment>
<name>A0A2S6Z4F7_9XANT</name>
<evidence type="ECO:0000313" key="8">
    <source>
        <dbReference type="Proteomes" id="UP000238270"/>
    </source>
</evidence>
<dbReference type="Proteomes" id="UP000238270">
    <property type="component" value="Unassembled WGS sequence"/>
</dbReference>
<dbReference type="InterPro" id="IPR016162">
    <property type="entry name" value="Ald_DH_N"/>
</dbReference>
<dbReference type="PANTHER" id="PTHR43353">
    <property type="entry name" value="SUCCINATE-SEMIALDEHYDE DEHYDROGENASE, MITOCHONDRIAL"/>
    <property type="match status" value="1"/>
</dbReference>
<dbReference type="PANTHER" id="PTHR43353:SF3">
    <property type="entry name" value="ALDEHYDE DEHYDROGENASE-RELATED"/>
    <property type="match status" value="1"/>
</dbReference>
<dbReference type="InterPro" id="IPR016161">
    <property type="entry name" value="Ald_DH/histidinol_DH"/>
</dbReference>
<dbReference type="EC" id="1.2.1.26" evidence="5"/>
<gene>
    <name evidence="7" type="ORF">XaplCFBP3122_11220</name>
</gene>
<dbReference type="InterPro" id="IPR050740">
    <property type="entry name" value="Aldehyde_DH_Superfamily"/>
</dbReference>
<evidence type="ECO:0000256" key="3">
    <source>
        <dbReference type="ARBA" id="ARBA00050769"/>
    </source>
</evidence>
<dbReference type="SUPFAM" id="SSF53720">
    <property type="entry name" value="ALDH-like"/>
    <property type="match status" value="1"/>
</dbReference>
<sequence>MNETLQSTPIQQAEVLLAGRWQPSRAASASFRAANPATGEAIGPQFPVSGAEDVETAVAAAQAVAAELAAAPVERIAAFLDAYADALDADADTLVALAHAETALPAPTRLRGNELPRTSGQLRQAAQAVRSYSWTQPIIDTAADLRSHLAPLGKPVVVFGPNNFPFAFNAIAGSDFASAIAARNPVIAKAHPLHPATSQRMAQLAHTALLAAGLPAAAVQLLYHFDNATGLRLAGDARLGAIGFTGSRAGGLALKAAADAAGVPFYAELSSVNPVFLLPGALAERGAALAQEFFSSCTLGSGQFCTNPGVVVVPHGEAGDAFVAATTAHCDAAMPMVLFSGAGLEGVQHGVAALRAAGAALLAGGHTGEDGYRYAPTLLSVDGQAFLANPHALQTEAFGPVSLLVRARDLDQMTQLAAAFEGNLTGTLYRAADGSDDAAWQAIAPVLRARVGRLINSKMPTGVAVSAAQNHGGPFPSTGHPGFTAVGMPGCIRRFAALHSYDAVPDALLPPELRQRNPGGVARLVDGQWSTADLGAGA</sequence>
<feature type="domain" description="Aldehyde dehydrogenase" evidence="6">
    <location>
        <begin position="28"/>
        <end position="429"/>
    </location>
</feature>
<dbReference type="Gene3D" id="3.40.309.10">
    <property type="entry name" value="Aldehyde Dehydrogenase, Chain A, domain 2"/>
    <property type="match status" value="1"/>
</dbReference>
<comment type="catalytic activity">
    <reaction evidence="3">
        <text>2,5-dioxopentanoate + NAD(+) + H2O = 2-oxoglutarate + NADH + 2 H(+)</text>
        <dbReference type="Rhea" id="RHEA:47152"/>
        <dbReference type="ChEBI" id="CHEBI:15377"/>
        <dbReference type="ChEBI" id="CHEBI:15378"/>
        <dbReference type="ChEBI" id="CHEBI:16810"/>
        <dbReference type="ChEBI" id="CHEBI:57540"/>
        <dbReference type="ChEBI" id="CHEBI:57945"/>
        <dbReference type="ChEBI" id="CHEBI:58136"/>
    </reaction>
</comment>
<dbReference type="AlphaFoldDB" id="A0A2S6Z4F7"/>
<dbReference type="Gene3D" id="3.40.605.10">
    <property type="entry name" value="Aldehyde Dehydrogenase, Chain A, domain 1"/>
    <property type="match status" value="1"/>
</dbReference>
<evidence type="ECO:0000259" key="6">
    <source>
        <dbReference type="Pfam" id="PF00171"/>
    </source>
</evidence>
<evidence type="ECO:0000256" key="5">
    <source>
        <dbReference type="ARBA" id="ARBA00067023"/>
    </source>
</evidence>
<reference evidence="7 8" key="1">
    <citation type="submission" date="2016-08" db="EMBL/GenBank/DDBJ databases">
        <title>Evolution of the type three secretion system and type three effector repertoires in Xanthomonas.</title>
        <authorList>
            <person name="Merda D."/>
            <person name="Briand M."/>
            <person name="Bosis E."/>
            <person name="Rousseau C."/>
            <person name="Portier P."/>
            <person name="Jacques M.-A."/>
            <person name="Fischer-Le Saux M."/>
        </authorList>
    </citation>
    <scope>NUCLEOTIDE SEQUENCE [LARGE SCALE GENOMIC DNA]</scope>
    <source>
        <strain evidence="7 8">CFBP 3122</strain>
    </source>
</reference>
<dbReference type="FunFam" id="3.40.605.10:FF:000037">
    <property type="entry name" value="NADP-dependent fatty aldehyde dehydrogenase"/>
    <property type="match status" value="1"/>
</dbReference>
<comment type="catalytic activity">
    <reaction evidence="4">
        <text>2,5-dioxopentanoate + NADP(+) + H2O = 2-oxoglutarate + NADPH + 2 H(+)</text>
        <dbReference type="Rhea" id="RHEA:11296"/>
        <dbReference type="ChEBI" id="CHEBI:15377"/>
        <dbReference type="ChEBI" id="CHEBI:15378"/>
        <dbReference type="ChEBI" id="CHEBI:16810"/>
        <dbReference type="ChEBI" id="CHEBI:57783"/>
        <dbReference type="ChEBI" id="CHEBI:58136"/>
        <dbReference type="ChEBI" id="CHEBI:58349"/>
        <dbReference type="EC" id="1.2.1.26"/>
    </reaction>
</comment>
<evidence type="ECO:0000256" key="2">
    <source>
        <dbReference type="ARBA" id="ARBA00023002"/>
    </source>
</evidence>
<protein>
    <recommendedName>
        <fullName evidence="5">2,5-dioxovalerate dehydrogenase</fullName>
        <ecNumber evidence="5">1.2.1.26</ecNumber>
    </recommendedName>
</protein>
<dbReference type="InterPro" id="IPR016163">
    <property type="entry name" value="Ald_DH_C"/>
</dbReference>
<dbReference type="Pfam" id="PF00171">
    <property type="entry name" value="Aldedh"/>
    <property type="match status" value="1"/>
</dbReference>
<organism evidence="7 8">
    <name type="scientific">Xanthomonas arboricola pv. populi</name>
    <dbReference type="NCBI Taxonomy" id="487823"/>
    <lineage>
        <taxon>Bacteria</taxon>
        <taxon>Pseudomonadati</taxon>
        <taxon>Pseudomonadota</taxon>
        <taxon>Gammaproteobacteria</taxon>
        <taxon>Lysobacterales</taxon>
        <taxon>Lysobacteraceae</taxon>
        <taxon>Xanthomonas</taxon>
    </lineage>
</organism>
<evidence type="ECO:0000256" key="4">
    <source>
        <dbReference type="ARBA" id="ARBA00051918"/>
    </source>
</evidence>